<dbReference type="SUPFAM" id="SSF53254">
    <property type="entry name" value="Phosphoglycerate mutase-like"/>
    <property type="match status" value="1"/>
</dbReference>
<dbReference type="Proteomes" id="UP001500542">
    <property type="component" value="Unassembled WGS sequence"/>
</dbReference>
<dbReference type="CDD" id="cd07067">
    <property type="entry name" value="HP_PGM_like"/>
    <property type="match status" value="1"/>
</dbReference>
<dbReference type="InterPro" id="IPR051021">
    <property type="entry name" value="Mito_Ser/Thr_phosphatase"/>
</dbReference>
<dbReference type="PANTHER" id="PTHR20935">
    <property type="entry name" value="PHOSPHOGLYCERATE MUTASE-RELATED"/>
    <property type="match status" value="1"/>
</dbReference>
<accession>A0ABP4AKV3</accession>
<dbReference type="InterPro" id="IPR029033">
    <property type="entry name" value="His_PPase_superfam"/>
</dbReference>
<dbReference type="InterPro" id="IPR013078">
    <property type="entry name" value="His_Pase_superF_clade-1"/>
</dbReference>
<comment type="caution">
    <text evidence="2">The sequence shown here is derived from an EMBL/GenBank/DDBJ whole genome shotgun (WGS) entry which is preliminary data.</text>
</comment>
<dbReference type="Gene3D" id="3.40.50.1240">
    <property type="entry name" value="Phosphoglycerate mutase-like"/>
    <property type="match status" value="1"/>
</dbReference>
<protein>
    <submittedName>
        <fullName evidence="2">Histidine phosphatase family protein</fullName>
    </submittedName>
</protein>
<reference evidence="3" key="1">
    <citation type="journal article" date="2019" name="Int. J. Syst. Evol. Microbiol.">
        <title>The Global Catalogue of Microorganisms (GCM) 10K type strain sequencing project: providing services to taxonomists for standard genome sequencing and annotation.</title>
        <authorList>
            <consortium name="The Broad Institute Genomics Platform"/>
            <consortium name="The Broad Institute Genome Sequencing Center for Infectious Disease"/>
            <person name="Wu L."/>
            <person name="Ma J."/>
        </authorList>
    </citation>
    <scope>NUCLEOTIDE SEQUENCE [LARGE SCALE GENOMIC DNA]</scope>
    <source>
        <strain evidence="3">JCM 10977</strain>
    </source>
</reference>
<dbReference type="PANTHER" id="PTHR20935:SF0">
    <property type="entry name" value="SERINE_THREONINE-PROTEIN PHOSPHATASE PGAM5, MITOCHONDRIAL"/>
    <property type="match status" value="1"/>
</dbReference>
<evidence type="ECO:0000313" key="3">
    <source>
        <dbReference type="Proteomes" id="UP001500542"/>
    </source>
</evidence>
<organism evidence="2 3">
    <name type="scientific">Kribbella koreensis</name>
    <dbReference type="NCBI Taxonomy" id="57909"/>
    <lineage>
        <taxon>Bacteria</taxon>
        <taxon>Bacillati</taxon>
        <taxon>Actinomycetota</taxon>
        <taxon>Actinomycetes</taxon>
        <taxon>Propionibacteriales</taxon>
        <taxon>Kribbellaceae</taxon>
        <taxon>Kribbella</taxon>
    </lineage>
</organism>
<dbReference type="SMART" id="SM00855">
    <property type="entry name" value="PGAM"/>
    <property type="match status" value="1"/>
</dbReference>
<dbReference type="EMBL" id="BAAAHK010000005">
    <property type="protein sequence ID" value="GAA0936475.1"/>
    <property type="molecule type" value="Genomic_DNA"/>
</dbReference>
<evidence type="ECO:0000313" key="2">
    <source>
        <dbReference type="EMBL" id="GAA0936475.1"/>
    </source>
</evidence>
<proteinExistence type="predicted"/>
<name>A0ABP4AKV3_9ACTN</name>
<keyword evidence="3" id="KW-1185">Reference proteome</keyword>
<dbReference type="RefSeq" id="WP_343968032.1">
    <property type="nucleotide sequence ID" value="NZ_BAAAHK010000005.1"/>
</dbReference>
<keyword evidence="1" id="KW-0378">Hydrolase</keyword>
<gene>
    <name evidence="2" type="ORF">GCM10009554_24020</name>
</gene>
<sequence length="227" mass="24994">MPAIYLIRHAQASFGRSDYDRLSPQGEQQSAVLGKALAERGIKPTRVVMGAMRRHAQTAEIALRTAGIEVPTEIDEGLNEFDHDHVIVAYKPAYKRRAVLLADLARTGHPTRAFQEMFTAATQRWVETDGDDYPESFQAFCQRSEDAVRRTATRLGKGETAVVFTSGGPIAAVTSRLLNGTDDLWLKLNPVTVNTAITKLTVGRSGLTLVSFNEHGHLDGTELLSYR</sequence>
<evidence type="ECO:0000256" key="1">
    <source>
        <dbReference type="ARBA" id="ARBA00022801"/>
    </source>
</evidence>
<dbReference type="Pfam" id="PF00300">
    <property type="entry name" value="His_Phos_1"/>
    <property type="match status" value="2"/>
</dbReference>